<comment type="catalytic activity">
    <reaction evidence="5">
        <text>a 5'-end NAD(+)-phospho-ribonucleoside in mRNA + H2O = a 5'-end phospho-ribonucleoside in mRNA + NAD(+) + H(+)</text>
        <dbReference type="Rhea" id="RHEA:60880"/>
        <dbReference type="Rhea" id="RHEA-COMP:15692"/>
        <dbReference type="Rhea" id="RHEA-COMP:15698"/>
        <dbReference type="ChEBI" id="CHEBI:15377"/>
        <dbReference type="ChEBI" id="CHEBI:15378"/>
        <dbReference type="ChEBI" id="CHEBI:57540"/>
        <dbReference type="ChEBI" id="CHEBI:138282"/>
        <dbReference type="ChEBI" id="CHEBI:144029"/>
    </reaction>
    <physiologicalReaction direction="left-to-right" evidence="5">
        <dbReference type="Rhea" id="RHEA:60881"/>
    </physiologicalReaction>
</comment>
<dbReference type="EC" id="3.6.1.-" evidence="6"/>
<dbReference type="AlphaFoldDB" id="A0AAD5XDU7"/>
<evidence type="ECO:0000259" key="8">
    <source>
        <dbReference type="Pfam" id="PF08652"/>
    </source>
</evidence>
<dbReference type="Proteomes" id="UP001211907">
    <property type="component" value="Unassembled WGS sequence"/>
</dbReference>
<comment type="catalytic activity">
    <reaction evidence="4">
        <text>a 5'-end triphospho-ribonucleoside in mRNA + H2O = a 5'-end phospho-ribonucleoside in mRNA + diphosphate + H(+)</text>
        <dbReference type="Rhea" id="RHEA:78683"/>
        <dbReference type="Rhea" id="RHEA-COMP:15692"/>
        <dbReference type="Rhea" id="RHEA-COMP:17164"/>
        <dbReference type="ChEBI" id="CHEBI:15377"/>
        <dbReference type="ChEBI" id="CHEBI:15378"/>
        <dbReference type="ChEBI" id="CHEBI:33019"/>
        <dbReference type="ChEBI" id="CHEBI:138282"/>
        <dbReference type="ChEBI" id="CHEBI:167618"/>
    </reaction>
    <physiologicalReaction direction="left-to-right" evidence="4">
        <dbReference type="Rhea" id="RHEA:78684"/>
    </physiologicalReaction>
</comment>
<evidence type="ECO:0000256" key="3">
    <source>
        <dbReference type="ARBA" id="ARBA00044676"/>
    </source>
</evidence>
<dbReference type="GO" id="GO:0034353">
    <property type="term" value="F:mRNA 5'-diphosphatase activity"/>
    <property type="evidence" value="ECO:0007669"/>
    <property type="project" value="TreeGrafter"/>
</dbReference>
<dbReference type="GO" id="GO:0005634">
    <property type="term" value="C:nucleus"/>
    <property type="evidence" value="ECO:0007669"/>
    <property type="project" value="UniProtKB-SubCell"/>
</dbReference>
<dbReference type="GO" id="GO:0000956">
    <property type="term" value="P:nuclear-transcribed mRNA catabolic process"/>
    <property type="evidence" value="ECO:0007669"/>
    <property type="project" value="TreeGrafter"/>
</dbReference>
<evidence type="ECO:0000256" key="5">
    <source>
        <dbReference type="ARBA" id="ARBA00048124"/>
    </source>
</evidence>
<protein>
    <recommendedName>
        <fullName evidence="6">Decapping nuclease</fullName>
        <ecNumber evidence="6">3.6.1.-</ecNumber>
    </recommendedName>
</protein>
<reference evidence="9" key="1">
    <citation type="submission" date="2020-05" db="EMBL/GenBank/DDBJ databases">
        <title>Phylogenomic resolution of chytrid fungi.</title>
        <authorList>
            <person name="Stajich J.E."/>
            <person name="Amses K."/>
            <person name="Simmons R."/>
            <person name="Seto K."/>
            <person name="Myers J."/>
            <person name="Bonds A."/>
            <person name="Quandt C.A."/>
            <person name="Barry K."/>
            <person name="Liu P."/>
            <person name="Grigoriev I."/>
            <person name="Longcore J.E."/>
            <person name="James T.Y."/>
        </authorList>
    </citation>
    <scope>NUCLEOTIDE SEQUENCE</scope>
    <source>
        <strain evidence="9">JEL0513</strain>
    </source>
</reference>
<dbReference type="PANTHER" id="PTHR12395:SF9">
    <property type="entry name" value="DECAPPING AND EXORIBONUCLEASE PROTEIN"/>
    <property type="match status" value="1"/>
</dbReference>
<evidence type="ECO:0000313" key="10">
    <source>
        <dbReference type="Proteomes" id="UP001211907"/>
    </source>
</evidence>
<dbReference type="GO" id="GO:0110155">
    <property type="term" value="P:NAD-cap decapping"/>
    <property type="evidence" value="ECO:0007669"/>
    <property type="project" value="TreeGrafter"/>
</dbReference>
<accession>A0AAD5XDU7</accession>
<evidence type="ECO:0000256" key="4">
    <source>
        <dbReference type="ARBA" id="ARBA00044692"/>
    </source>
</evidence>
<dbReference type="PANTHER" id="PTHR12395">
    <property type="entry name" value="DOM-3 RELATED"/>
    <property type="match status" value="1"/>
</dbReference>
<evidence type="ECO:0000256" key="1">
    <source>
        <dbReference type="ARBA" id="ARBA00001968"/>
    </source>
</evidence>
<dbReference type="InterPro" id="IPR013961">
    <property type="entry name" value="RAI1"/>
</dbReference>
<dbReference type="GO" id="GO:0003723">
    <property type="term" value="F:RNA binding"/>
    <property type="evidence" value="ECO:0007669"/>
    <property type="project" value="UniProtKB-KW"/>
</dbReference>
<evidence type="ECO:0000256" key="7">
    <source>
        <dbReference type="SAM" id="MobiDB-lite"/>
    </source>
</evidence>
<dbReference type="GO" id="GO:0005829">
    <property type="term" value="C:cytosol"/>
    <property type="evidence" value="ECO:0007669"/>
    <property type="project" value="TreeGrafter"/>
</dbReference>
<keyword evidence="6" id="KW-0694">RNA-binding</keyword>
<keyword evidence="6" id="KW-0539">Nucleus</keyword>
<comment type="cofactor">
    <cofactor evidence="1 6">
        <name>a divalent metal cation</name>
        <dbReference type="ChEBI" id="CHEBI:60240"/>
    </cofactor>
</comment>
<comment type="function">
    <text evidence="6">Decapping enzyme for NAD-capped RNAs: specifically hydrolyzes the nicotinamide adenine dinucleotide (NAD) cap from a subset of RNAs by removing the entire NAD moiety from the 5'-end of an NAD-capped RNA.</text>
</comment>
<dbReference type="EMBL" id="JADGJH010002200">
    <property type="protein sequence ID" value="KAJ3101858.1"/>
    <property type="molecule type" value="Genomic_DNA"/>
</dbReference>
<comment type="caution">
    <text evidence="9">The sequence shown here is derived from an EMBL/GenBank/DDBJ whole genome shotgun (WGS) entry which is preliminary data.</text>
</comment>
<gene>
    <name evidence="9" type="primary">DOM3Z</name>
    <name evidence="9" type="ORF">HK100_004477</name>
</gene>
<comment type="subcellular location">
    <subcellularLocation>
        <location evidence="6">Nucleus</location>
    </subcellularLocation>
</comment>
<evidence type="ECO:0000256" key="6">
    <source>
        <dbReference type="RuleBase" id="RU367113"/>
    </source>
</evidence>
<dbReference type="GO" id="GO:0046872">
    <property type="term" value="F:metal ion binding"/>
    <property type="evidence" value="ECO:0007669"/>
    <property type="project" value="UniProtKB-KW"/>
</dbReference>
<feature type="domain" description="RAI1-like" evidence="8">
    <location>
        <begin position="47"/>
        <end position="454"/>
    </location>
</feature>
<evidence type="ECO:0000256" key="2">
    <source>
        <dbReference type="ARBA" id="ARBA00006562"/>
    </source>
</evidence>
<comment type="catalytic activity">
    <reaction evidence="3">
        <text>a 5'-end (N(7)-methyl 5'-triphosphoguanosine)-ribonucleoside-ribonucleotide in mRNA + H2O = a (N(7)-methyl 5'-triphosphoguanosine)-nucleoside + a 5'-end phospho-ribonucleoside in mRNA + H(+)</text>
        <dbReference type="Rhea" id="RHEA:66928"/>
        <dbReference type="Rhea" id="RHEA-COMP:15692"/>
        <dbReference type="Rhea" id="RHEA-COMP:17313"/>
        <dbReference type="ChEBI" id="CHEBI:15377"/>
        <dbReference type="ChEBI" id="CHEBI:15378"/>
        <dbReference type="ChEBI" id="CHEBI:138282"/>
        <dbReference type="ChEBI" id="CHEBI:172876"/>
        <dbReference type="ChEBI" id="CHEBI:172877"/>
    </reaction>
    <physiologicalReaction direction="left-to-right" evidence="3">
        <dbReference type="Rhea" id="RHEA:66929"/>
    </physiologicalReaction>
</comment>
<evidence type="ECO:0000313" key="9">
    <source>
        <dbReference type="EMBL" id="KAJ3101858.1"/>
    </source>
</evidence>
<keyword evidence="6" id="KW-0479">Metal-binding</keyword>
<comment type="similarity">
    <text evidence="2 6">Belongs to the DXO/Dom3Z family.</text>
</comment>
<dbReference type="GO" id="GO:0000166">
    <property type="term" value="F:nucleotide binding"/>
    <property type="evidence" value="ECO:0007669"/>
    <property type="project" value="UniProtKB-KW"/>
</dbReference>
<keyword evidence="6" id="KW-0547">Nucleotide-binding</keyword>
<name>A0AAD5XDU7_9FUNG</name>
<organism evidence="9 10">
    <name type="scientific">Physocladia obscura</name>
    <dbReference type="NCBI Taxonomy" id="109957"/>
    <lineage>
        <taxon>Eukaryota</taxon>
        <taxon>Fungi</taxon>
        <taxon>Fungi incertae sedis</taxon>
        <taxon>Chytridiomycota</taxon>
        <taxon>Chytridiomycota incertae sedis</taxon>
        <taxon>Chytridiomycetes</taxon>
        <taxon>Chytridiales</taxon>
        <taxon>Chytriomycetaceae</taxon>
        <taxon>Physocladia</taxon>
    </lineage>
</organism>
<dbReference type="Pfam" id="PF08652">
    <property type="entry name" value="RAI1"/>
    <property type="match status" value="1"/>
</dbReference>
<proteinExistence type="inferred from homology"/>
<dbReference type="InterPro" id="IPR039039">
    <property type="entry name" value="RAI1-like_fam"/>
</dbReference>
<feature type="region of interest" description="Disordered" evidence="7">
    <location>
        <begin position="1"/>
        <end position="26"/>
    </location>
</feature>
<keyword evidence="10" id="KW-1185">Reference proteome</keyword>
<sequence>MKRVRHNNEQNEQQQHHQHQHQQISSLGRIKVAPIARYKRACAAFRKPEQITRFAYNNKRQLILDNTAATVTQNISVEEKSTSIDNTANKEQPLDCTVSVKLFRAPDSLPCRKQVLLAVSTAVPRVKDLNLSSGYPDRYIAREDGVENLNSLITALNHSDKSILNPPLPKNSQPAITTMRPRVCTWRGIMTKILVAPYAAADNSWQLLATLHNGTLYIMEDPQSKKEPDPFSQSYRGKLMTYWGYRFESLVTIDDPADVTSGKQTQPLPNEAVINTNVQFCSVVKTRIGACDLLLGAEVDCTFNEPPTDPSFQLPQEQPTKYAELKTNRDLTIGNPHKRANQSKTFHAAKLLKTYFQCFLAGIPKIIIGWRDDDGFLTGYSVLDTLRVPRIARDYFETVNSSNDQRASSQFTKASANTECWDPTVCINWADDVLTMLWTTIEKRNKDILLQNDNDVDTNEIVYRVRMRGVAVPNTYDRDNNRGIVNEDGYIEILDPVIGGENVFVGK</sequence>
<keyword evidence="6" id="KW-0378">Hydrolase</keyword>
<keyword evidence="6" id="KW-0540">Nuclease</keyword>
<dbReference type="GO" id="GO:0004518">
    <property type="term" value="F:nuclease activity"/>
    <property type="evidence" value="ECO:0007669"/>
    <property type="project" value="UniProtKB-KW"/>
</dbReference>